<evidence type="ECO:0000256" key="2">
    <source>
        <dbReference type="ARBA" id="ARBA00010746"/>
    </source>
</evidence>
<feature type="compositionally biased region" description="Polar residues" evidence="5">
    <location>
        <begin position="361"/>
        <end position="379"/>
    </location>
</feature>
<keyword evidence="8" id="KW-1185">Reference proteome</keyword>
<evidence type="ECO:0000256" key="5">
    <source>
        <dbReference type="SAM" id="MobiDB-lite"/>
    </source>
</evidence>
<dbReference type="Gene3D" id="2.40.480.10">
    <property type="entry name" value="Allene oxide cyclase-like"/>
    <property type="match status" value="1"/>
</dbReference>
<comment type="subunit">
    <text evidence="3">Homodimer.</text>
</comment>
<dbReference type="Pfam" id="PF14309">
    <property type="entry name" value="DUF4378"/>
    <property type="match status" value="1"/>
</dbReference>
<feature type="compositionally biased region" description="Polar residues" evidence="5">
    <location>
        <begin position="404"/>
        <end position="421"/>
    </location>
</feature>
<sequence>KQRKKRSDFDQNPITGVAEVTLPQMEAKQSVPSVLSRLMGLDELQPQQPVKKKPRVLSENYLQRVALIGVRSKSVENHPFRLNIEEKNGYEDIFQVSETLKRGRHFGESADKGESHSSSSEVKLTFKGRDVNHVTLDKKLRSSKKHYGVSEINDTETDSFVKYRHTQDLLATKNLNLPEQSQSGQKTFSKSLYGSGYRDTGEHRKSWTGMIEQGHFNLLGKHENGTGLYSSAKTSLSNRSKSFGRELELYNGLGLLSPGIVVLKRKLKKPENAGRFFHSSTGSHLVFRSGMGRPGYIRPTLGKNLNADMKGRKKSANSVELGSTGPNVSRIIAKKQGNGTNSSSAEAPKSRDRPVMFGGSNEVSPSGTGNLHTPDYNSWTDRKDGHVRHKMRSRSLLPELNAAGSPNSGTRHHSLQNCNQDSDSKDVSACRNSVVIGEDSDKKDVSACRNSVLIGNMSPSFSDAQSENHSKEATYVIQNNQNGKHEEGENSCHQSLGVLPRRQSKPHSQDSCVTKEAHKREGSDGNLTGQKLLVCIPSRTDNPSVSEGADMVSAAETDTVCRSPVPHKVQQLEAKEATLSIEDEDCSSDVLDPWLQQDMPSGISEGEVSSSCSGTDHLSSEEAYLSPDSVLQPPYGKDIFPLTDCFGGVCIPGLSMHLQLLKSETLETYSEGSSMTVPGDEDDGEGSRVNSEESEDRRSFFRIEDDRNFSYLADVLKEAGFHSGNGNLQMSPDVWHSQECLMSKTIFEKLEKKYGEDISWERSDRRLLFDRINSALLEILQPSIGLPMWRKPVAKRLHFKLNQDLIEEELWMLLSTQEKEVSKDSEKVLGKDDGWFSLRDDIQIIGREIENSLVDELVEEFRSKVKQNFTTFHLITTSTYHMDVHKVLPIVFLILTLAFTSSARKLDEQPVAPVVPPEPFDAVVTTPGNAAPAASTQPNPGVAAATTGATVGSPDHTLSFFMHDILGGSNPSARAVTGVVNNPAVTGQVPFAKPNGAVLPVNNGVPQNNNNNGLINNNNIPFLTGLGGTTQNVVQNNGNNNLFNNGFNFPVGNGNQLPAGSTLQKLMFGTITVIDDELTEGHELGSAFVGRAQGYYVASSVDGTSQTMAFTAMFQSGHYVDSLSFFGVHRTAVSESQLAIMGGTGKYVNAKGFAIVKTIPAINQQETDGVETLLEFTVY</sequence>
<gene>
    <name evidence="7" type="ORF">Tsubulata_034120</name>
</gene>
<dbReference type="EMBL" id="JAKUCV010000982">
    <property type="protein sequence ID" value="KAJ4848161.1"/>
    <property type="molecule type" value="Genomic_DNA"/>
</dbReference>
<dbReference type="OrthoDB" id="1584003at2759"/>
<comment type="subcellular location">
    <subcellularLocation>
        <location evidence="1">Secreted</location>
    </subcellularLocation>
</comment>
<evidence type="ECO:0000256" key="3">
    <source>
        <dbReference type="ARBA" id="ARBA00011738"/>
    </source>
</evidence>
<dbReference type="InterPro" id="IPR025486">
    <property type="entry name" value="DUF4378"/>
</dbReference>
<proteinExistence type="inferred from homology"/>
<keyword evidence="4" id="KW-0964">Secreted</keyword>
<dbReference type="GO" id="GO:0009699">
    <property type="term" value="P:phenylpropanoid biosynthetic process"/>
    <property type="evidence" value="ECO:0007669"/>
    <property type="project" value="UniProtKB-ARBA"/>
</dbReference>
<feature type="region of interest" description="Disordered" evidence="5">
    <location>
        <begin position="669"/>
        <end position="696"/>
    </location>
</feature>
<feature type="region of interest" description="Disordered" evidence="5">
    <location>
        <begin position="499"/>
        <end position="527"/>
    </location>
</feature>
<protein>
    <recommendedName>
        <fullName evidence="6">DUF4378 domain-containing protein</fullName>
    </recommendedName>
</protein>
<feature type="compositionally biased region" description="Polar residues" evidence="5">
    <location>
        <begin position="316"/>
        <end position="327"/>
    </location>
</feature>
<dbReference type="PANTHER" id="PTHR46836">
    <property type="entry name" value="AFADIN"/>
    <property type="match status" value="1"/>
</dbReference>
<evidence type="ECO:0000259" key="6">
    <source>
        <dbReference type="Pfam" id="PF14309"/>
    </source>
</evidence>
<evidence type="ECO:0000313" key="8">
    <source>
        <dbReference type="Proteomes" id="UP001141552"/>
    </source>
</evidence>
<feature type="domain" description="DUF4378" evidence="6">
    <location>
        <begin position="709"/>
        <end position="860"/>
    </location>
</feature>
<dbReference type="GO" id="GO:0005576">
    <property type="term" value="C:extracellular region"/>
    <property type="evidence" value="ECO:0007669"/>
    <property type="project" value="UniProtKB-SubCell"/>
</dbReference>
<organism evidence="7 8">
    <name type="scientific">Turnera subulata</name>
    <dbReference type="NCBI Taxonomy" id="218843"/>
    <lineage>
        <taxon>Eukaryota</taxon>
        <taxon>Viridiplantae</taxon>
        <taxon>Streptophyta</taxon>
        <taxon>Embryophyta</taxon>
        <taxon>Tracheophyta</taxon>
        <taxon>Spermatophyta</taxon>
        <taxon>Magnoliopsida</taxon>
        <taxon>eudicotyledons</taxon>
        <taxon>Gunneridae</taxon>
        <taxon>Pentapetalae</taxon>
        <taxon>rosids</taxon>
        <taxon>fabids</taxon>
        <taxon>Malpighiales</taxon>
        <taxon>Passifloraceae</taxon>
        <taxon>Turnera</taxon>
    </lineage>
</organism>
<feature type="non-terminal residue" evidence="7">
    <location>
        <position position="1179"/>
    </location>
</feature>
<dbReference type="InterPro" id="IPR004265">
    <property type="entry name" value="Dirigent"/>
</dbReference>
<dbReference type="InterPro" id="IPR044859">
    <property type="entry name" value="Allene_oxi_cyc_Dirigent"/>
</dbReference>
<feature type="non-terminal residue" evidence="7">
    <location>
        <position position="1"/>
    </location>
</feature>
<dbReference type="AlphaFoldDB" id="A0A9Q0JMF1"/>
<feature type="region of interest" description="Disordered" evidence="5">
    <location>
        <begin position="302"/>
        <end position="428"/>
    </location>
</feature>
<accession>A0A9Q0JMF1</accession>
<name>A0A9Q0JMF1_9ROSI</name>
<dbReference type="Proteomes" id="UP001141552">
    <property type="component" value="Unassembled WGS sequence"/>
</dbReference>
<comment type="caution">
    <text evidence="7">The sequence shown here is derived from an EMBL/GenBank/DDBJ whole genome shotgun (WGS) entry which is preliminary data.</text>
</comment>
<reference evidence="7" key="1">
    <citation type="submission" date="2022-02" db="EMBL/GenBank/DDBJ databases">
        <authorList>
            <person name="Henning P.M."/>
            <person name="McCubbin A.G."/>
            <person name="Shore J.S."/>
        </authorList>
    </citation>
    <scope>NUCLEOTIDE SEQUENCE</scope>
    <source>
        <strain evidence="7">F60SS</strain>
        <tissue evidence="7">Leaves</tissue>
    </source>
</reference>
<comment type="similarity">
    <text evidence="2">Belongs to the plant dirigent protein family.</text>
</comment>
<dbReference type="Pfam" id="PF03018">
    <property type="entry name" value="Dirigent"/>
    <property type="match status" value="1"/>
</dbReference>
<reference evidence="7" key="2">
    <citation type="journal article" date="2023" name="Plants (Basel)">
        <title>Annotation of the Turnera subulata (Passifloraceae) Draft Genome Reveals the S-Locus Evolved after the Divergence of Turneroideae from Passifloroideae in a Stepwise Manner.</title>
        <authorList>
            <person name="Henning P.M."/>
            <person name="Roalson E.H."/>
            <person name="Mir W."/>
            <person name="McCubbin A.G."/>
            <person name="Shore J.S."/>
        </authorList>
    </citation>
    <scope>NUCLEOTIDE SEQUENCE</scope>
    <source>
        <strain evidence="7">F60SS</strain>
    </source>
</reference>
<evidence type="ECO:0000256" key="1">
    <source>
        <dbReference type="ARBA" id="ARBA00004613"/>
    </source>
</evidence>
<evidence type="ECO:0000256" key="4">
    <source>
        <dbReference type="ARBA" id="ARBA00022525"/>
    </source>
</evidence>
<evidence type="ECO:0000313" key="7">
    <source>
        <dbReference type="EMBL" id="KAJ4848161.1"/>
    </source>
</evidence>
<feature type="compositionally biased region" description="Basic and acidic residues" evidence="5">
    <location>
        <begin position="513"/>
        <end position="523"/>
    </location>
</feature>
<dbReference type="PANTHER" id="PTHR46836:SF7">
    <property type="entry name" value="PHOSPHATIDYLINOSITOL N-ACETYGLUCOSAMINLYTRANSFERASE SUBUNIT P-LIKE PROTEIN"/>
    <property type="match status" value="1"/>
</dbReference>